<accession>A0AAV6GKQ8</accession>
<keyword evidence="2" id="KW-0863">Zinc-finger</keyword>
<evidence type="ECO:0000256" key="4">
    <source>
        <dbReference type="SAM" id="MobiDB-lite"/>
    </source>
</evidence>
<proteinExistence type="predicted"/>
<evidence type="ECO:0000259" key="5">
    <source>
        <dbReference type="SMART" id="SM00336"/>
    </source>
</evidence>
<protein>
    <recommendedName>
        <fullName evidence="5">B box-type domain-containing protein</fullName>
    </recommendedName>
</protein>
<keyword evidence="1" id="KW-0479">Metal-binding</keyword>
<evidence type="ECO:0000313" key="7">
    <source>
        <dbReference type="Proteomes" id="UP000823561"/>
    </source>
</evidence>
<evidence type="ECO:0000256" key="2">
    <source>
        <dbReference type="ARBA" id="ARBA00022771"/>
    </source>
</evidence>
<keyword evidence="3" id="KW-0862">Zinc</keyword>
<feature type="region of interest" description="Disordered" evidence="4">
    <location>
        <begin position="111"/>
        <end position="143"/>
    </location>
</feature>
<dbReference type="Pfam" id="PF00643">
    <property type="entry name" value="zf-B_box"/>
    <property type="match status" value="1"/>
</dbReference>
<dbReference type="CDD" id="cd19769">
    <property type="entry name" value="Bbox2_TRIM16-like"/>
    <property type="match status" value="1"/>
</dbReference>
<dbReference type="GO" id="GO:0008270">
    <property type="term" value="F:zinc ion binding"/>
    <property type="evidence" value="ECO:0007669"/>
    <property type="project" value="UniProtKB-KW"/>
</dbReference>
<dbReference type="InterPro" id="IPR051051">
    <property type="entry name" value="E3_ubiq-ligase_TRIM/RNF"/>
</dbReference>
<dbReference type="PANTHER" id="PTHR25465">
    <property type="entry name" value="B-BOX DOMAIN CONTAINING"/>
    <property type="match status" value="1"/>
</dbReference>
<dbReference type="SMART" id="SM00336">
    <property type="entry name" value="BBOX"/>
    <property type="match status" value="1"/>
</dbReference>
<dbReference type="EMBL" id="JADWDJ010000009">
    <property type="protein sequence ID" value="KAG5275698.1"/>
    <property type="molecule type" value="Genomic_DNA"/>
</dbReference>
<dbReference type="AlphaFoldDB" id="A0AAV6GKQ8"/>
<dbReference type="SUPFAM" id="SSF57845">
    <property type="entry name" value="B-box zinc-binding domain"/>
    <property type="match status" value="1"/>
</dbReference>
<keyword evidence="7" id="KW-1185">Reference proteome</keyword>
<evidence type="ECO:0000256" key="3">
    <source>
        <dbReference type="ARBA" id="ARBA00022833"/>
    </source>
</evidence>
<feature type="compositionally biased region" description="Low complexity" evidence="4">
    <location>
        <begin position="127"/>
        <end position="137"/>
    </location>
</feature>
<dbReference type="Pfam" id="PF25600">
    <property type="entry name" value="TRIM_CC"/>
    <property type="match status" value="1"/>
</dbReference>
<dbReference type="PANTHER" id="PTHR25465:SF5">
    <property type="entry name" value="E3 UBIQUITIN_ISG15 LIGASE TRIM25-RELATED"/>
    <property type="match status" value="1"/>
</dbReference>
<feature type="domain" description="B box-type" evidence="5">
    <location>
        <begin position="8"/>
        <end position="50"/>
    </location>
</feature>
<gene>
    <name evidence="6" type="ORF">AALO_G00123550</name>
</gene>
<comment type="caution">
    <text evidence="6">The sequence shown here is derived from an EMBL/GenBank/DDBJ whole genome shotgun (WGS) entry which is preliminary data.</text>
</comment>
<reference evidence="6" key="1">
    <citation type="submission" date="2020-10" db="EMBL/GenBank/DDBJ databases">
        <title>Chromosome-scale genome assembly of the Allis shad, Alosa alosa.</title>
        <authorList>
            <person name="Margot Z."/>
            <person name="Christophe K."/>
            <person name="Cabau C."/>
            <person name="Louis A."/>
            <person name="Berthelot C."/>
            <person name="Parey E."/>
            <person name="Roest Crollius H."/>
            <person name="Montfort J."/>
            <person name="Robinson-Rechavi M."/>
            <person name="Bucao C."/>
            <person name="Bouchez O."/>
            <person name="Gislard M."/>
            <person name="Lluch J."/>
            <person name="Milhes M."/>
            <person name="Lampietro C."/>
            <person name="Lopez Roques C."/>
            <person name="Donnadieu C."/>
            <person name="Braasch I."/>
            <person name="Desvignes T."/>
            <person name="Postlethwait J."/>
            <person name="Bobe J."/>
            <person name="Guiguen Y."/>
        </authorList>
    </citation>
    <scope>NUCLEOTIDE SEQUENCE</scope>
    <source>
        <strain evidence="6">M-15738</strain>
        <tissue evidence="6">Blood</tissue>
    </source>
</reference>
<evidence type="ECO:0000313" key="6">
    <source>
        <dbReference type="EMBL" id="KAG5275698.1"/>
    </source>
</evidence>
<name>A0AAV6GKQ8_9TELE</name>
<organism evidence="6 7">
    <name type="scientific">Alosa alosa</name>
    <name type="common">allis shad</name>
    <dbReference type="NCBI Taxonomy" id="278164"/>
    <lineage>
        <taxon>Eukaryota</taxon>
        <taxon>Metazoa</taxon>
        <taxon>Chordata</taxon>
        <taxon>Craniata</taxon>
        <taxon>Vertebrata</taxon>
        <taxon>Euteleostomi</taxon>
        <taxon>Actinopterygii</taxon>
        <taxon>Neopterygii</taxon>
        <taxon>Teleostei</taxon>
        <taxon>Clupei</taxon>
        <taxon>Clupeiformes</taxon>
        <taxon>Clupeoidei</taxon>
        <taxon>Clupeidae</taxon>
        <taxon>Alosa</taxon>
    </lineage>
</organism>
<evidence type="ECO:0000256" key="1">
    <source>
        <dbReference type="ARBA" id="ARBA00022723"/>
    </source>
</evidence>
<dbReference type="Gene3D" id="3.30.160.60">
    <property type="entry name" value="Classic Zinc Finger"/>
    <property type="match status" value="1"/>
</dbReference>
<dbReference type="Proteomes" id="UP000823561">
    <property type="component" value="Chromosome 9"/>
</dbReference>
<dbReference type="InterPro" id="IPR058030">
    <property type="entry name" value="TRIM8/14/16/25/29/45/65_CC"/>
</dbReference>
<sequence length="143" mass="15268">MVEAVAEVQTRVCSQHSKPLEVFCQTDGKCVCVCVACITDEHKGHDVVSPARAQERLQMLMESSLKSEISKREAELNKLTENVEPLKSSAQAAVEHSDRVFTELQAFIEPCRGGGDDQNSEGGGAESGRAAAGGAQCAEEESS</sequence>
<dbReference type="InterPro" id="IPR000315">
    <property type="entry name" value="Znf_B-box"/>
</dbReference>